<evidence type="ECO:0000313" key="2">
    <source>
        <dbReference type="EMBL" id="CAK1588778.1"/>
    </source>
</evidence>
<sequence>MGSSGEKQKKPPWVGCKERPHSVPIRRPVMPNTAADCRTQPRGEREWQHTLDQTMIRRAERGIDGNLIYVRVRGQQNVQQGSPSADSSYNKSCSVALPLLNYYEFKISVDVQRCHNLK</sequence>
<evidence type="ECO:0000256" key="1">
    <source>
        <dbReference type="SAM" id="MobiDB-lite"/>
    </source>
</evidence>
<dbReference type="Proteomes" id="UP001314205">
    <property type="component" value="Unassembled WGS sequence"/>
</dbReference>
<accession>A0AAV1L0F6</accession>
<name>A0AAV1L0F6_9NEOP</name>
<comment type="caution">
    <text evidence="2">The sequence shown here is derived from an EMBL/GenBank/DDBJ whole genome shotgun (WGS) entry which is preliminary data.</text>
</comment>
<gene>
    <name evidence="2" type="ORF">PARMNEM_LOCUS9371</name>
</gene>
<dbReference type="EMBL" id="CAVLGL010000082">
    <property type="protein sequence ID" value="CAK1588778.1"/>
    <property type="molecule type" value="Genomic_DNA"/>
</dbReference>
<organism evidence="2 3">
    <name type="scientific">Parnassius mnemosyne</name>
    <name type="common">clouded apollo</name>
    <dbReference type="NCBI Taxonomy" id="213953"/>
    <lineage>
        <taxon>Eukaryota</taxon>
        <taxon>Metazoa</taxon>
        <taxon>Ecdysozoa</taxon>
        <taxon>Arthropoda</taxon>
        <taxon>Hexapoda</taxon>
        <taxon>Insecta</taxon>
        <taxon>Pterygota</taxon>
        <taxon>Neoptera</taxon>
        <taxon>Endopterygota</taxon>
        <taxon>Lepidoptera</taxon>
        <taxon>Glossata</taxon>
        <taxon>Ditrysia</taxon>
        <taxon>Papilionoidea</taxon>
        <taxon>Papilionidae</taxon>
        <taxon>Parnassiinae</taxon>
        <taxon>Parnassini</taxon>
        <taxon>Parnassius</taxon>
        <taxon>Driopa</taxon>
    </lineage>
</organism>
<dbReference type="AlphaFoldDB" id="A0AAV1L0F6"/>
<feature type="region of interest" description="Disordered" evidence="1">
    <location>
        <begin position="1"/>
        <end position="46"/>
    </location>
</feature>
<protein>
    <submittedName>
        <fullName evidence="2">Uncharacterized protein</fullName>
    </submittedName>
</protein>
<proteinExistence type="predicted"/>
<evidence type="ECO:0000313" key="3">
    <source>
        <dbReference type="Proteomes" id="UP001314205"/>
    </source>
</evidence>
<reference evidence="2 3" key="1">
    <citation type="submission" date="2023-11" db="EMBL/GenBank/DDBJ databases">
        <authorList>
            <person name="Hedman E."/>
            <person name="Englund M."/>
            <person name="Stromberg M."/>
            <person name="Nyberg Akerstrom W."/>
            <person name="Nylinder S."/>
            <person name="Jareborg N."/>
            <person name="Kallberg Y."/>
            <person name="Kronander E."/>
        </authorList>
    </citation>
    <scope>NUCLEOTIDE SEQUENCE [LARGE SCALE GENOMIC DNA]</scope>
</reference>
<keyword evidence="3" id="KW-1185">Reference proteome</keyword>